<dbReference type="Proteomes" id="UP000598120">
    <property type="component" value="Unassembled WGS sequence"/>
</dbReference>
<organism evidence="1 2">
    <name type="scientific">Aquaticitalea lipolytica</name>
    <dbReference type="NCBI Taxonomy" id="1247562"/>
    <lineage>
        <taxon>Bacteria</taxon>
        <taxon>Pseudomonadati</taxon>
        <taxon>Bacteroidota</taxon>
        <taxon>Flavobacteriia</taxon>
        <taxon>Flavobacteriales</taxon>
        <taxon>Flavobacteriaceae</taxon>
        <taxon>Aquaticitalea</taxon>
    </lineage>
</organism>
<reference evidence="1 2" key="1">
    <citation type="journal article" date="2014" name="Int. J. Syst. Evol. Microbiol.">
        <title>Complete genome sequence of Corynebacterium casei LMG S-19264T (=DSM 44701T), isolated from a smear-ripened cheese.</title>
        <authorList>
            <consortium name="US DOE Joint Genome Institute (JGI-PGF)"/>
            <person name="Walter F."/>
            <person name="Albersmeier A."/>
            <person name="Kalinowski J."/>
            <person name="Ruckert C."/>
        </authorList>
    </citation>
    <scope>NUCLEOTIDE SEQUENCE [LARGE SCALE GENOMIC DNA]</scope>
    <source>
        <strain evidence="1 2">CGMCC 1.15295</strain>
    </source>
</reference>
<evidence type="ECO:0000313" key="1">
    <source>
        <dbReference type="EMBL" id="GFZ89477.1"/>
    </source>
</evidence>
<dbReference type="EMBL" id="BMIC01000004">
    <property type="protein sequence ID" value="GFZ89477.1"/>
    <property type="molecule type" value="Genomic_DNA"/>
</dbReference>
<comment type="caution">
    <text evidence="1">The sequence shown here is derived from an EMBL/GenBank/DDBJ whole genome shotgun (WGS) entry which is preliminary data.</text>
</comment>
<keyword evidence="2" id="KW-1185">Reference proteome</keyword>
<protein>
    <submittedName>
        <fullName evidence="1">Uncharacterized protein</fullName>
    </submittedName>
</protein>
<proteinExistence type="predicted"/>
<accession>A0A8J2XAD4</accession>
<name>A0A8J2XAD4_9FLAO</name>
<gene>
    <name evidence="1" type="ORF">GCM10011531_21280</name>
</gene>
<dbReference type="RefSeq" id="WP_283636342.1">
    <property type="nucleotide sequence ID" value="NZ_CATMLU010000002.1"/>
</dbReference>
<sequence length="89" mass="10249">MFESPKSIIAMKSNSTNELTCSIFGHNLYRSKSKTHSYTELICSTCKAKVVTDKLGNFNEELYTNKEIQFILRELFLLKTKMSRVLFSA</sequence>
<evidence type="ECO:0000313" key="2">
    <source>
        <dbReference type="Proteomes" id="UP000598120"/>
    </source>
</evidence>
<dbReference type="AlphaFoldDB" id="A0A8J2XAD4"/>